<sequence>MSKLLDEIASVIRLRNYSLKTEKAYIGWIRKFIIYHGKQHPKDLTSKHVEGYISYLVNTRGVSVSTSKQAFNSIMFMYNQVLKIQLDYMDNIAKSKRPQKMPEVLSQEELAAVFSHLKGMHLLICRLLYGTGCRLMEIMELRVKDIAFDRNQIMIKQGKGNKDRVTPLPLSLKEELQNHLVKVKKLHDNDLANGFGTVFLPQGLEKKYNSKDYGWQWVFPSGKLSVCPQTQLVRRWHIHETNIQKALREAGKQAGLNKNMHPHLLRHTFATYLLEKGTDIVTIQKLLGHSDISTTAIYLHVARTGGAGVISPLDM</sequence>
<dbReference type="Gene3D" id="1.10.443.10">
    <property type="entry name" value="Intergrase catalytic core"/>
    <property type="match status" value="1"/>
</dbReference>
<evidence type="ECO:0000313" key="9">
    <source>
        <dbReference type="EMBL" id="WML85075.1"/>
    </source>
</evidence>
<evidence type="ECO:0000256" key="2">
    <source>
        <dbReference type="ARBA" id="ARBA00022908"/>
    </source>
</evidence>
<dbReference type="Proteomes" id="UP001229862">
    <property type="component" value="Chromosome"/>
</dbReference>
<dbReference type="NCBIfam" id="TIGR02249">
    <property type="entry name" value="integrase_gron"/>
    <property type="match status" value="1"/>
</dbReference>
<dbReference type="InterPro" id="IPR044068">
    <property type="entry name" value="CB"/>
</dbReference>
<gene>
    <name evidence="8" type="ORF">RCC75_20865</name>
    <name evidence="9" type="ORF">RCG00_12240</name>
    <name evidence="10" type="ORF">RCG00_12260</name>
    <name evidence="11" type="ORF">RCG00_16360</name>
    <name evidence="12" type="ORF">RCG00_16380</name>
    <name evidence="13" type="ORF">RCG00_16400</name>
</gene>
<dbReference type="InterPro" id="IPR011946">
    <property type="entry name" value="Integrase_integron-type"/>
</dbReference>
<evidence type="ECO:0000259" key="6">
    <source>
        <dbReference type="PROSITE" id="PS51898"/>
    </source>
</evidence>
<dbReference type="InterPro" id="IPR050090">
    <property type="entry name" value="Tyrosine_recombinase_XerCD"/>
</dbReference>
<dbReference type="Pfam" id="PF00589">
    <property type="entry name" value="Phage_integrase"/>
    <property type="match status" value="1"/>
</dbReference>
<dbReference type="EMBL" id="CP133217">
    <property type="protein sequence ID" value="WML85864.1"/>
    <property type="molecule type" value="Genomic_DNA"/>
</dbReference>
<dbReference type="GO" id="GO:0015074">
    <property type="term" value="P:DNA integration"/>
    <property type="evidence" value="ECO:0007669"/>
    <property type="project" value="UniProtKB-KW"/>
</dbReference>
<dbReference type="PROSITE" id="PS51900">
    <property type="entry name" value="CB"/>
    <property type="match status" value="1"/>
</dbReference>
<name>A0AA51MIR9_9GAMM</name>
<dbReference type="InterPro" id="IPR002104">
    <property type="entry name" value="Integrase_catalytic"/>
</dbReference>
<dbReference type="InterPro" id="IPR013762">
    <property type="entry name" value="Integrase-like_cat_sf"/>
</dbReference>
<dbReference type="InterPro" id="IPR004107">
    <property type="entry name" value="Integrase_SAM-like_N"/>
</dbReference>
<dbReference type="EMBL" id="CP133217">
    <property type="protein sequence ID" value="WML85872.1"/>
    <property type="molecule type" value="Genomic_DNA"/>
</dbReference>
<organism evidence="9">
    <name type="scientific">Thiothrix subterranea</name>
    <dbReference type="NCBI Taxonomy" id="2735563"/>
    <lineage>
        <taxon>Bacteria</taxon>
        <taxon>Pseudomonadati</taxon>
        <taxon>Pseudomonadota</taxon>
        <taxon>Gammaproteobacteria</taxon>
        <taxon>Thiotrichales</taxon>
        <taxon>Thiotrichaceae</taxon>
        <taxon>Thiothrix</taxon>
    </lineage>
</organism>
<dbReference type="AlphaFoldDB" id="A0AA51MIR9"/>
<evidence type="ECO:0000313" key="10">
    <source>
        <dbReference type="EMBL" id="WML85079.1"/>
    </source>
</evidence>
<dbReference type="PROSITE" id="PS51898">
    <property type="entry name" value="TYR_RECOMBINASE"/>
    <property type="match status" value="1"/>
</dbReference>
<reference evidence="9 14" key="1">
    <citation type="submission" date="2023-08" db="EMBL/GenBank/DDBJ databases">
        <title>New molecular markers tilS and rpoB for phylogenetic and monitoring studies of the genus Thiothrix biodiversity.</title>
        <authorList>
            <person name="Ravin N.V."/>
            <person name="Smolyakov D."/>
            <person name="Markov N.D."/>
            <person name="Beletsky A.V."/>
            <person name="Mardanov A.V."/>
            <person name="Rudenko T.S."/>
            <person name="Grabovich M.Y."/>
        </authorList>
    </citation>
    <scope>NUCLEOTIDE SEQUENCE</scope>
    <source>
        <strain evidence="9">DNT52</strain>
        <strain evidence="8 14">H33</strain>
    </source>
</reference>
<protein>
    <submittedName>
        <fullName evidence="9">Integron integrase</fullName>
    </submittedName>
</protein>
<keyword evidence="14" id="KW-1185">Reference proteome</keyword>
<evidence type="ECO:0000256" key="4">
    <source>
        <dbReference type="ARBA" id="ARBA00023172"/>
    </source>
</evidence>
<keyword evidence="4" id="KW-0233">DNA recombination</keyword>
<dbReference type="GO" id="GO:0003677">
    <property type="term" value="F:DNA binding"/>
    <property type="evidence" value="ECO:0007669"/>
    <property type="project" value="UniProtKB-UniRule"/>
</dbReference>
<proteinExistence type="inferred from homology"/>
<dbReference type="Proteomes" id="UP001223336">
    <property type="component" value="Unassembled WGS sequence"/>
</dbReference>
<dbReference type="EMBL" id="CP133217">
    <property type="protein sequence ID" value="WML85075.1"/>
    <property type="molecule type" value="Genomic_DNA"/>
</dbReference>
<dbReference type="Gene3D" id="1.10.150.130">
    <property type="match status" value="1"/>
</dbReference>
<dbReference type="PANTHER" id="PTHR30349">
    <property type="entry name" value="PHAGE INTEGRASE-RELATED"/>
    <property type="match status" value="1"/>
</dbReference>
<evidence type="ECO:0000313" key="11">
    <source>
        <dbReference type="EMBL" id="WML85864.1"/>
    </source>
</evidence>
<dbReference type="SUPFAM" id="SSF56349">
    <property type="entry name" value="DNA breaking-rejoining enzymes"/>
    <property type="match status" value="1"/>
</dbReference>
<feature type="domain" description="Tyr recombinase" evidence="6">
    <location>
        <begin position="100"/>
        <end position="311"/>
    </location>
</feature>
<evidence type="ECO:0000313" key="14">
    <source>
        <dbReference type="Proteomes" id="UP001223336"/>
    </source>
</evidence>
<dbReference type="PANTHER" id="PTHR30349:SF64">
    <property type="entry name" value="PROPHAGE INTEGRASE INTD-RELATED"/>
    <property type="match status" value="1"/>
</dbReference>
<feature type="domain" description="Core-binding (CB)" evidence="7">
    <location>
        <begin position="1"/>
        <end position="82"/>
    </location>
</feature>
<evidence type="ECO:0000256" key="5">
    <source>
        <dbReference type="PROSITE-ProRule" id="PRU01248"/>
    </source>
</evidence>
<dbReference type="GO" id="GO:0006310">
    <property type="term" value="P:DNA recombination"/>
    <property type="evidence" value="ECO:0007669"/>
    <property type="project" value="UniProtKB-KW"/>
</dbReference>
<dbReference type="InterPro" id="IPR011010">
    <property type="entry name" value="DNA_brk_join_enz"/>
</dbReference>
<dbReference type="EMBL" id="JAVFKN010000054">
    <property type="protein sequence ID" value="MDQ5770989.1"/>
    <property type="molecule type" value="Genomic_DNA"/>
</dbReference>
<evidence type="ECO:0000256" key="1">
    <source>
        <dbReference type="ARBA" id="ARBA00008857"/>
    </source>
</evidence>
<evidence type="ECO:0000259" key="7">
    <source>
        <dbReference type="PROSITE" id="PS51900"/>
    </source>
</evidence>
<accession>A0AA51MIR9</accession>
<dbReference type="EMBL" id="CP133217">
    <property type="protein sequence ID" value="WML85868.1"/>
    <property type="molecule type" value="Genomic_DNA"/>
</dbReference>
<comment type="similarity">
    <text evidence="1">Belongs to the 'phage' integrase family.</text>
</comment>
<dbReference type="Pfam" id="PF13495">
    <property type="entry name" value="Phage_int_SAM_4"/>
    <property type="match status" value="1"/>
</dbReference>
<dbReference type="EMBL" id="CP133217">
    <property type="protein sequence ID" value="WML85079.1"/>
    <property type="molecule type" value="Genomic_DNA"/>
</dbReference>
<evidence type="ECO:0000313" key="13">
    <source>
        <dbReference type="EMBL" id="WML85872.1"/>
    </source>
</evidence>
<evidence type="ECO:0000256" key="3">
    <source>
        <dbReference type="ARBA" id="ARBA00023125"/>
    </source>
</evidence>
<dbReference type="RefSeq" id="WP_308136636.1">
    <property type="nucleotide sequence ID" value="NZ_CP133217.1"/>
</dbReference>
<evidence type="ECO:0000313" key="12">
    <source>
        <dbReference type="EMBL" id="WML85868.1"/>
    </source>
</evidence>
<dbReference type="InterPro" id="IPR010998">
    <property type="entry name" value="Integrase_recombinase_N"/>
</dbReference>
<evidence type="ECO:0000313" key="8">
    <source>
        <dbReference type="EMBL" id="MDQ5770989.1"/>
    </source>
</evidence>
<keyword evidence="2" id="KW-0229">DNA integration</keyword>
<keyword evidence="3 5" id="KW-0238">DNA-binding</keyword>